<name>A0A5B7K9F6_PORTR</name>
<evidence type="ECO:0000313" key="2">
    <source>
        <dbReference type="Proteomes" id="UP000324222"/>
    </source>
</evidence>
<accession>A0A5B7K9F6</accession>
<keyword evidence="2" id="KW-1185">Reference proteome</keyword>
<gene>
    <name evidence="1" type="ORF">E2C01_097239</name>
</gene>
<dbReference type="EMBL" id="VSRR010128210">
    <property type="protein sequence ID" value="MPD01699.1"/>
    <property type="molecule type" value="Genomic_DNA"/>
</dbReference>
<protein>
    <submittedName>
        <fullName evidence="1">Uncharacterized protein</fullName>
    </submittedName>
</protein>
<dbReference type="AlphaFoldDB" id="A0A5B7K9F6"/>
<sequence>MHIINNRIFGLSSMTGLASAQER</sequence>
<organism evidence="1 2">
    <name type="scientific">Portunus trituberculatus</name>
    <name type="common">Swimming crab</name>
    <name type="synonym">Neptunus trituberculatus</name>
    <dbReference type="NCBI Taxonomy" id="210409"/>
    <lineage>
        <taxon>Eukaryota</taxon>
        <taxon>Metazoa</taxon>
        <taxon>Ecdysozoa</taxon>
        <taxon>Arthropoda</taxon>
        <taxon>Crustacea</taxon>
        <taxon>Multicrustacea</taxon>
        <taxon>Malacostraca</taxon>
        <taxon>Eumalacostraca</taxon>
        <taxon>Eucarida</taxon>
        <taxon>Decapoda</taxon>
        <taxon>Pleocyemata</taxon>
        <taxon>Brachyura</taxon>
        <taxon>Eubrachyura</taxon>
        <taxon>Portunoidea</taxon>
        <taxon>Portunidae</taxon>
        <taxon>Portuninae</taxon>
        <taxon>Portunus</taxon>
    </lineage>
</organism>
<dbReference type="Proteomes" id="UP000324222">
    <property type="component" value="Unassembled WGS sequence"/>
</dbReference>
<evidence type="ECO:0000313" key="1">
    <source>
        <dbReference type="EMBL" id="MPD01699.1"/>
    </source>
</evidence>
<reference evidence="1 2" key="1">
    <citation type="submission" date="2019-05" db="EMBL/GenBank/DDBJ databases">
        <title>Another draft genome of Portunus trituberculatus and its Hox gene families provides insights of decapod evolution.</title>
        <authorList>
            <person name="Jeong J.-H."/>
            <person name="Song I."/>
            <person name="Kim S."/>
            <person name="Choi T."/>
            <person name="Kim D."/>
            <person name="Ryu S."/>
            <person name="Kim W."/>
        </authorList>
    </citation>
    <scope>NUCLEOTIDE SEQUENCE [LARGE SCALE GENOMIC DNA]</scope>
    <source>
        <tissue evidence="1">Muscle</tissue>
    </source>
</reference>
<proteinExistence type="predicted"/>
<comment type="caution">
    <text evidence="1">The sequence shown here is derived from an EMBL/GenBank/DDBJ whole genome shotgun (WGS) entry which is preliminary data.</text>
</comment>